<name>A0AA36FGI2_OCTVU</name>
<proteinExistence type="predicted"/>
<sequence length="99" mass="11664">MEGFISYLLKTVYLKVKHLPLKQHPSPSLESLRDPYIYILSLLVKIYNMLVEYSDLLLHYYTHIHSSFIIVNLHQGVSVRLLNLQEIELNFPQITLICH</sequence>
<evidence type="ECO:0000313" key="1">
    <source>
        <dbReference type="EMBL" id="CAI9738231.1"/>
    </source>
</evidence>
<dbReference type="Proteomes" id="UP001162480">
    <property type="component" value="Chromosome 21"/>
</dbReference>
<dbReference type="AlphaFoldDB" id="A0AA36FGI2"/>
<protein>
    <submittedName>
        <fullName evidence="1">Uncharacterized protein</fullName>
    </submittedName>
</protein>
<gene>
    <name evidence="1" type="ORF">OCTVUL_1B024642</name>
</gene>
<evidence type="ECO:0000313" key="2">
    <source>
        <dbReference type="Proteomes" id="UP001162480"/>
    </source>
</evidence>
<accession>A0AA36FGI2</accession>
<keyword evidence="2" id="KW-1185">Reference proteome</keyword>
<reference evidence="1" key="1">
    <citation type="submission" date="2023-08" db="EMBL/GenBank/DDBJ databases">
        <authorList>
            <person name="Alioto T."/>
            <person name="Alioto T."/>
            <person name="Gomez Garrido J."/>
        </authorList>
    </citation>
    <scope>NUCLEOTIDE SEQUENCE</scope>
</reference>
<dbReference type="EMBL" id="OX597834">
    <property type="protein sequence ID" value="CAI9738231.1"/>
    <property type="molecule type" value="Genomic_DNA"/>
</dbReference>
<organism evidence="1 2">
    <name type="scientific">Octopus vulgaris</name>
    <name type="common">Common octopus</name>
    <dbReference type="NCBI Taxonomy" id="6645"/>
    <lineage>
        <taxon>Eukaryota</taxon>
        <taxon>Metazoa</taxon>
        <taxon>Spiralia</taxon>
        <taxon>Lophotrochozoa</taxon>
        <taxon>Mollusca</taxon>
        <taxon>Cephalopoda</taxon>
        <taxon>Coleoidea</taxon>
        <taxon>Octopodiformes</taxon>
        <taxon>Octopoda</taxon>
        <taxon>Incirrata</taxon>
        <taxon>Octopodidae</taxon>
        <taxon>Octopus</taxon>
    </lineage>
</organism>